<evidence type="ECO:0000313" key="4">
    <source>
        <dbReference type="Proteomes" id="UP000777438"/>
    </source>
</evidence>
<dbReference type="EMBL" id="JAGPYM010000066">
    <property type="protein sequence ID" value="KAH6869784.1"/>
    <property type="molecule type" value="Genomic_DNA"/>
</dbReference>
<dbReference type="Gene3D" id="2.30.60.10">
    <property type="entry name" value="Cyanovirin-N"/>
    <property type="match status" value="1"/>
</dbReference>
<gene>
    <name evidence="3" type="ORF">B0T10DRAFT_611460</name>
</gene>
<sequence length="146" mass="15333">MKFSAAISLFATMVVADWTSQCSSWSSSSNRRSLKATCTSDSGSEVCSTLDLNDCLAFNGSALIWQVDGNFSPVGASLNDGIAECVNAQELCTYLSSSSSSSTDFECYCYNPDSSSLVDVSIDLAEQISVNGDGYLTCLGQVASSC</sequence>
<feature type="chain" id="PRO_5040362364" description="Cyanovirin-N domain-containing protein" evidence="1">
    <location>
        <begin position="17"/>
        <end position="146"/>
    </location>
</feature>
<reference evidence="3 4" key="1">
    <citation type="journal article" date="2021" name="Nat. Commun.">
        <title>Genetic determinants of endophytism in the Arabidopsis root mycobiome.</title>
        <authorList>
            <person name="Mesny F."/>
            <person name="Miyauchi S."/>
            <person name="Thiergart T."/>
            <person name="Pickel B."/>
            <person name="Atanasova L."/>
            <person name="Karlsson M."/>
            <person name="Huettel B."/>
            <person name="Barry K.W."/>
            <person name="Haridas S."/>
            <person name="Chen C."/>
            <person name="Bauer D."/>
            <person name="Andreopoulos W."/>
            <person name="Pangilinan J."/>
            <person name="LaButti K."/>
            <person name="Riley R."/>
            <person name="Lipzen A."/>
            <person name="Clum A."/>
            <person name="Drula E."/>
            <person name="Henrissat B."/>
            <person name="Kohler A."/>
            <person name="Grigoriev I.V."/>
            <person name="Martin F.M."/>
            <person name="Hacquard S."/>
        </authorList>
    </citation>
    <scope>NUCLEOTIDE SEQUENCE [LARGE SCALE GENOMIC DNA]</scope>
    <source>
        <strain evidence="3 4">MPI-CAGE-CH-0241</strain>
    </source>
</reference>
<comment type="caution">
    <text evidence="3">The sequence shown here is derived from an EMBL/GenBank/DDBJ whole genome shotgun (WGS) entry which is preliminary data.</text>
</comment>
<dbReference type="InterPro" id="IPR011058">
    <property type="entry name" value="Cyanovirin-N"/>
</dbReference>
<protein>
    <recommendedName>
        <fullName evidence="2">Cyanovirin-N domain-containing protein</fullName>
    </recommendedName>
</protein>
<accession>A0A9P9AEJ7</accession>
<dbReference type="Proteomes" id="UP000777438">
    <property type="component" value="Unassembled WGS sequence"/>
</dbReference>
<feature type="domain" description="Cyanovirin-N" evidence="2">
    <location>
        <begin position="21"/>
        <end position="136"/>
    </location>
</feature>
<dbReference type="AlphaFoldDB" id="A0A9P9AEJ7"/>
<feature type="signal peptide" evidence="1">
    <location>
        <begin position="1"/>
        <end position="16"/>
    </location>
</feature>
<evidence type="ECO:0000313" key="3">
    <source>
        <dbReference type="EMBL" id="KAH6869784.1"/>
    </source>
</evidence>
<organism evidence="3 4">
    <name type="scientific">Thelonectria olida</name>
    <dbReference type="NCBI Taxonomy" id="1576542"/>
    <lineage>
        <taxon>Eukaryota</taxon>
        <taxon>Fungi</taxon>
        <taxon>Dikarya</taxon>
        <taxon>Ascomycota</taxon>
        <taxon>Pezizomycotina</taxon>
        <taxon>Sordariomycetes</taxon>
        <taxon>Hypocreomycetidae</taxon>
        <taxon>Hypocreales</taxon>
        <taxon>Nectriaceae</taxon>
        <taxon>Thelonectria</taxon>
    </lineage>
</organism>
<dbReference type="SUPFAM" id="SSF51322">
    <property type="entry name" value="Cyanovirin-N"/>
    <property type="match status" value="1"/>
</dbReference>
<keyword evidence="4" id="KW-1185">Reference proteome</keyword>
<proteinExistence type="predicted"/>
<evidence type="ECO:0000259" key="2">
    <source>
        <dbReference type="Pfam" id="PF08881"/>
    </source>
</evidence>
<keyword evidence="1" id="KW-0732">Signal</keyword>
<dbReference type="InterPro" id="IPR036673">
    <property type="entry name" value="Cyanovirin-N_sf"/>
</dbReference>
<dbReference type="Pfam" id="PF08881">
    <property type="entry name" value="CVNH"/>
    <property type="match status" value="1"/>
</dbReference>
<name>A0A9P9AEJ7_9HYPO</name>
<evidence type="ECO:0000256" key="1">
    <source>
        <dbReference type="SAM" id="SignalP"/>
    </source>
</evidence>